<dbReference type="STRING" id="1335309.GA0116948_102254"/>
<protein>
    <recommendedName>
        <fullName evidence="4">Lipoprotein</fullName>
    </recommendedName>
</protein>
<feature type="chain" id="PRO_5008688887" description="Lipoprotein" evidence="1">
    <location>
        <begin position="21"/>
        <end position="138"/>
    </location>
</feature>
<accession>A0A1C4ARP4</accession>
<evidence type="ECO:0000256" key="1">
    <source>
        <dbReference type="SAM" id="SignalP"/>
    </source>
</evidence>
<dbReference type="EMBL" id="FMAR01000002">
    <property type="protein sequence ID" value="SCB97263.1"/>
    <property type="molecule type" value="Genomic_DNA"/>
</dbReference>
<organism evidence="2 3">
    <name type="scientific">Chitinophaga costaii</name>
    <dbReference type="NCBI Taxonomy" id="1335309"/>
    <lineage>
        <taxon>Bacteria</taxon>
        <taxon>Pseudomonadati</taxon>
        <taxon>Bacteroidota</taxon>
        <taxon>Chitinophagia</taxon>
        <taxon>Chitinophagales</taxon>
        <taxon>Chitinophagaceae</taxon>
        <taxon>Chitinophaga</taxon>
    </lineage>
</organism>
<keyword evidence="1" id="KW-0732">Signal</keyword>
<evidence type="ECO:0000313" key="3">
    <source>
        <dbReference type="Proteomes" id="UP000242818"/>
    </source>
</evidence>
<name>A0A1C4ARP4_9BACT</name>
<gene>
    <name evidence="2" type="ORF">GA0116948_102254</name>
</gene>
<dbReference type="OrthoDB" id="672708at2"/>
<dbReference type="AlphaFoldDB" id="A0A1C4ARP4"/>
<proteinExistence type="predicted"/>
<feature type="signal peptide" evidence="1">
    <location>
        <begin position="1"/>
        <end position="20"/>
    </location>
</feature>
<keyword evidence="3" id="KW-1185">Reference proteome</keyword>
<dbReference type="PROSITE" id="PS51257">
    <property type="entry name" value="PROKAR_LIPOPROTEIN"/>
    <property type="match status" value="1"/>
</dbReference>
<sequence>MLLRKTVTGLAIAFSLAACHQPNPAKHDTAAYDVIRDKSYLVRESKPLTNTPATDSVLAKKATFIAYLEKQGFKRHVIQQDSLLFHRENSLEVEMILTPPTDIWDMQTIIVFDPAKNPFFVNLHRDSTQLVHYVESKP</sequence>
<dbReference type="RefSeq" id="WP_089709382.1">
    <property type="nucleotide sequence ID" value="NZ_FMAR01000002.1"/>
</dbReference>
<dbReference type="Proteomes" id="UP000242818">
    <property type="component" value="Unassembled WGS sequence"/>
</dbReference>
<evidence type="ECO:0008006" key="4">
    <source>
        <dbReference type="Google" id="ProtNLM"/>
    </source>
</evidence>
<reference evidence="2 3" key="1">
    <citation type="submission" date="2016-08" db="EMBL/GenBank/DDBJ databases">
        <authorList>
            <person name="Seilhamer J.J."/>
        </authorList>
    </citation>
    <scope>NUCLEOTIDE SEQUENCE [LARGE SCALE GENOMIC DNA]</scope>
    <source>
        <strain evidence="2 3">A37T2</strain>
    </source>
</reference>
<evidence type="ECO:0000313" key="2">
    <source>
        <dbReference type="EMBL" id="SCB97263.1"/>
    </source>
</evidence>